<protein>
    <submittedName>
        <fullName evidence="2">Uncharacterized protein</fullName>
    </submittedName>
</protein>
<feature type="compositionally biased region" description="Basic and acidic residues" evidence="1">
    <location>
        <begin position="330"/>
        <end position="345"/>
    </location>
</feature>
<gene>
    <name evidence="2" type="ORF">PoMZ_04888</name>
</gene>
<dbReference type="Proteomes" id="UP000294847">
    <property type="component" value="Chromosome 3"/>
</dbReference>
<dbReference type="AlphaFoldDB" id="A0A4P7NDZ3"/>
<feature type="region of interest" description="Disordered" evidence="1">
    <location>
        <begin position="327"/>
        <end position="370"/>
    </location>
</feature>
<evidence type="ECO:0000313" key="2">
    <source>
        <dbReference type="EMBL" id="QBZ59920.1"/>
    </source>
</evidence>
<organism evidence="2 3">
    <name type="scientific">Pyricularia oryzae</name>
    <name type="common">Rice blast fungus</name>
    <name type="synonym">Magnaporthe oryzae</name>
    <dbReference type="NCBI Taxonomy" id="318829"/>
    <lineage>
        <taxon>Eukaryota</taxon>
        <taxon>Fungi</taxon>
        <taxon>Dikarya</taxon>
        <taxon>Ascomycota</taxon>
        <taxon>Pezizomycotina</taxon>
        <taxon>Sordariomycetes</taxon>
        <taxon>Sordariomycetidae</taxon>
        <taxon>Magnaporthales</taxon>
        <taxon>Pyriculariaceae</taxon>
        <taxon>Pyricularia</taxon>
    </lineage>
</organism>
<feature type="region of interest" description="Disordered" evidence="1">
    <location>
        <begin position="1"/>
        <end position="20"/>
    </location>
</feature>
<sequence length="392" mass="43665">MDTDIHPGLASKRAEEESIRYKPRRVINKVGNNVDSWGPFTLWSDSDDENDYENNQNNDLARTPSEPATIRTRLPSASNQTESDLRSSRQDLATLPLPKASAQLIYLPRSTYKPESTLTGEQKAPTIALAKNWNHRTRGANFSGASSSTSQGTQLADTKPHNVDYLFNMISNHVKPESHNDPDFPTHIKNLEDATTRLHMKKETLKGVYLRTFDIDERASIKPRLDSSVKELQRKEMELASVRKAYRAAEDVAYSLQKAVAKAVDEALAAAIADKEQPGALLKQRPSGAYSRDHGWVASAADVGLKTPKHTPVPKPKAMWLAAIPEGDESERRNARHSLGEHEPEQEPEQASEPVAPREPGRRPSLHWARGKVTHVFHRYFGGRHGNDGAQS</sequence>
<reference evidence="2 3" key="1">
    <citation type="journal article" date="2019" name="Mol. Biol. Evol.">
        <title>Blast fungal genomes show frequent chromosomal changes, gene gains and losses, and effector gene turnover.</title>
        <authorList>
            <person name="Gomez Luciano L.B."/>
            <person name="Jason Tsai I."/>
            <person name="Chuma I."/>
            <person name="Tosa Y."/>
            <person name="Chen Y.H."/>
            <person name="Li J.Y."/>
            <person name="Li M.Y."/>
            <person name="Jade Lu M.Y."/>
            <person name="Nakayashiki H."/>
            <person name="Li W.H."/>
        </authorList>
    </citation>
    <scope>NUCLEOTIDE SEQUENCE [LARGE SCALE GENOMIC DNA]</scope>
    <source>
        <strain evidence="2">MZ5-1-6</strain>
    </source>
</reference>
<evidence type="ECO:0000256" key="1">
    <source>
        <dbReference type="SAM" id="MobiDB-lite"/>
    </source>
</evidence>
<name>A0A4P7NDZ3_PYROR</name>
<dbReference type="EMBL" id="CP034206">
    <property type="protein sequence ID" value="QBZ59920.1"/>
    <property type="molecule type" value="Genomic_DNA"/>
</dbReference>
<evidence type="ECO:0000313" key="3">
    <source>
        <dbReference type="Proteomes" id="UP000294847"/>
    </source>
</evidence>
<proteinExistence type="predicted"/>
<feature type="region of interest" description="Disordered" evidence="1">
    <location>
        <begin position="48"/>
        <end position="94"/>
    </location>
</feature>
<accession>A0A4P7NDZ3</accession>